<evidence type="ECO:0000313" key="5">
    <source>
        <dbReference type="EMBL" id="JAT01513.1"/>
    </source>
</evidence>
<name>A0A1B6JR01_9HEMI</name>
<evidence type="ECO:0000256" key="3">
    <source>
        <dbReference type="ARBA" id="ARBA00022942"/>
    </source>
</evidence>
<comment type="subcellular location">
    <subcellularLocation>
        <location evidence="1">Nucleus</location>
    </subcellularLocation>
</comment>
<dbReference type="GO" id="GO:0051603">
    <property type="term" value="P:proteolysis involved in protein catabolic process"/>
    <property type="evidence" value="ECO:0007669"/>
    <property type="project" value="InterPro"/>
</dbReference>
<dbReference type="Gene3D" id="3.60.20.10">
    <property type="entry name" value="Glutamine Phosphoribosylpyrophosphate, subunit 1, domain 1"/>
    <property type="match status" value="1"/>
</dbReference>
<dbReference type="GO" id="GO:0005737">
    <property type="term" value="C:cytoplasm"/>
    <property type="evidence" value="ECO:0007669"/>
    <property type="project" value="TreeGrafter"/>
</dbReference>
<feature type="non-terminal residue" evidence="5">
    <location>
        <position position="125"/>
    </location>
</feature>
<dbReference type="PANTHER" id="PTHR32194">
    <property type="entry name" value="METALLOPROTEASE TLDD"/>
    <property type="match status" value="1"/>
</dbReference>
<dbReference type="GO" id="GO:0005839">
    <property type="term" value="C:proteasome core complex"/>
    <property type="evidence" value="ECO:0007669"/>
    <property type="project" value="InterPro"/>
</dbReference>
<dbReference type="AlphaFoldDB" id="A0A1B6JR01"/>
<keyword evidence="2" id="KW-0963">Cytoplasm</keyword>
<organism evidence="5">
    <name type="scientific">Homalodisca liturata</name>
    <dbReference type="NCBI Taxonomy" id="320908"/>
    <lineage>
        <taxon>Eukaryota</taxon>
        <taxon>Metazoa</taxon>
        <taxon>Ecdysozoa</taxon>
        <taxon>Arthropoda</taxon>
        <taxon>Hexapoda</taxon>
        <taxon>Insecta</taxon>
        <taxon>Pterygota</taxon>
        <taxon>Neoptera</taxon>
        <taxon>Paraneoptera</taxon>
        <taxon>Hemiptera</taxon>
        <taxon>Auchenorrhyncha</taxon>
        <taxon>Membracoidea</taxon>
        <taxon>Cicadellidae</taxon>
        <taxon>Cicadellinae</taxon>
        <taxon>Proconiini</taxon>
        <taxon>Homalodisca</taxon>
    </lineage>
</organism>
<accession>A0A1B6JR01</accession>
<dbReference type="Pfam" id="PF00227">
    <property type="entry name" value="Proteasome"/>
    <property type="match status" value="1"/>
</dbReference>
<dbReference type="PANTHER" id="PTHR32194:SF2">
    <property type="entry name" value="PROTEASOME SUBUNIT BETA TYPE-1"/>
    <property type="match status" value="1"/>
</dbReference>
<evidence type="ECO:0000256" key="2">
    <source>
        <dbReference type="ARBA" id="ARBA00022490"/>
    </source>
</evidence>
<evidence type="ECO:0000256" key="4">
    <source>
        <dbReference type="ARBA" id="ARBA00026071"/>
    </source>
</evidence>
<dbReference type="InterPro" id="IPR001353">
    <property type="entry name" value="Proteasome_sua/b"/>
</dbReference>
<dbReference type="GO" id="GO:0005634">
    <property type="term" value="C:nucleus"/>
    <property type="evidence" value="ECO:0007669"/>
    <property type="project" value="UniProtKB-SubCell"/>
</dbReference>
<sequence>KYQIRQYETRRKITLRAAAHLLCNILYSRRFFPYYTFPCLGGVEDGVAGIYSFDSIGSYELVSCRCDGSSSKMVQPLLDSWISGKNFQGFQRLDFASALALVKKAFDSAAEIDVRTKDYLEIYTV</sequence>
<feature type="non-terminal residue" evidence="5">
    <location>
        <position position="1"/>
    </location>
</feature>
<keyword evidence="3" id="KW-0647">Proteasome</keyword>
<comment type="subunit">
    <text evidence="4">The 26S proteasome consists of a 20S proteasome core and two 19S regulatory subunits. The 20S proteasome core is composed of 28 subunits that are arranged in four stacked rings, resulting in a barrel-shaped structure. The two end rings are each formed by seven alpha subunits, and the two central rings are each formed by seven beta subunits. The catalytic chamber with the active sites is on the inside of the barrel.</text>
</comment>
<proteinExistence type="predicted"/>
<dbReference type="SUPFAM" id="SSF56235">
    <property type="entry name" value="N-terminal nucleophile aminohydrolases (Ntn hydrolases)"/>
    <property type="match status" value="1"/>
</dbReference>
<reference evidence="5" key="1">
    <citation type="submission" date="2015-11" db="EMBL/GenBank/DDBJ databases">
        <title>De novo transcriptome assembly of four potential Pierce s Disease insect vectors from Arizona vineyards.</title>
        <authorList>
            <person name="Tassone E.E."/>
        </authorList>
    </citation>
    <scope>NUCLEOTIDE SEQUENCE</scope>
</reference>
<dbReference type="EMBL" id="GECU01006194">
    <property type="protein sequence ID" value="JAT01513.1"/>
    <property type="molecule type" value="Transcribed_RNA"/>
</dbReference>
<protein>
    <submittedName>
        <fullName evidence="5">Uncharacterized protein</fullName>
    </submittedName>
</protein>
<dbReference type="InterPro" id="IPR029055">
    <property type="entry name" value="Ntn_hydrolases_N"/>
</dbReference>
<dbReference type="InterPro" id="IPR023333">
    <property type="entry name" value="Proteasome_suB-type"/>
</dbReference>
<evidence type="ECO:0000256" key="1">
    <source>
        <dbReference type="ARBA" id="ARBA00004123"/>
    </source>
</evidence>
<gene>
    <name evidence="5" type="ORF">g.6104</name>
</gene>